<dbReference type="AlphaFoldDB" id="A0A091IMJ1"/>
<dbReference type="STRING" id="188379.A0A091IMJ1"/>
<dbReference type="EMBL" id="KK500724">
    <property type="protein sequence ID" value="KFP09894.1"/>
    <property type="molecule type" value="Genomic_DNA"/>
</dbReference>
<dbReference type="GO" id="GO:0034451">
    <property type="term" value="C:centriolar satellite"/>
    <property type="evidence" value="ECO:0007669"/>
    <property type="project" value="TreeGrafter"/>
</dbReference>
<dbReference type="PANTHER" id="PTHR46725">
    <property type="entry name" value="COILED-COIL DOMAIN-CONTAINING PROTEIN 57"/>
    <property type="match status" value="1"/>
</dbReference>
<keyword evidence="2" id="KW-1185">Reference proteome</keyword>
<dbReference type="PANTHER" id="PTHR46725:SF1">
    <property type="entry name" value="COILED-COIL DOMAIN-CONTAINING PROTEIN 57"/>
    <property type="match status" value="1"/>
</dbReference>
<feature type="non-terminal residue" evidence="1">
    <location>
        <position position="106"/>
    </location>
</feature>
<proteinExistence type="predicted"/>
<dbReference type="GO" id="GO:0060271">
    <property type="term" value="P:cilium assembly"/>
    <property type="evidence" value="ECO:0007669"/>
    <property type="project" value="TreeGrafter"/>
</dbReference>
<dbReference type="GO" id="GO:0007099">
    <property type="term" value="P:centriole replication"/>
    <property type="evidence" value="ECO:0007669"/>
    <property type="project" value="TreeGrafter"/>
</dbReference>
<organism evidence="1 2">
    <name type="scientific">Egretta garzetta</name>
    <name type="common">Little egret</name>
    <dbReference type="NCBI Taxonomy" id="188379"/>
    <lineage>
        <taxon>Eukaryota</taxon>
        <taxon>Metazoa</taxon>
        <taxon>Chordata</taxon>
        <taxon>Craniata</taxon>
        <taxon>Vertebrata</taxon>
        <taxon>Euteleostomi</taxon>
        <taxon>Archelosauria</taxon>
        <taxon>Archosauria</taxon>
        <taxon>Dinosauria</taxon>
        <taxon>Saurischia</taxon>
        <taxon>Theropoda</taxon>
        <taxon>Coelurosauria</taxon>
        <taxon>Aves</taxon>
        <taxon>Neognathae</taxon>
        <taxon>Neoaves</taxon>
        <taxon>Aequornithes</taxon>
        <taxon>Pelecaniformes</taxon>
        <taxon>Ardeidae</taxon>
        <taxon>Egretta</taxon>
    </lineage>
</organism>
<protein>
    <submittedName>
        <fullName evidence="1">Uncharacterized protein</fullName>
    </submittedName>
</protein>
<dbReference type="GO" id="GO:0005814">
    <property type="term" value="C:centriole"/>
    <property type="evidence" value="ECO:0007669"/>
    <property type="project" value="TreeGrafter"/>
</dbReference>
<dbReference type="GO" id="GO:0045931">
    <property type="term" value="P:positive regulation of mitotic cell cycle"/>
    <property type="evidence" value="ECO:0007669"/>
    <property type="project" value="TreeGrafter"/>
</dbReference>
<evidence type="ECO:0000313" key="1">
    <source>
        <dbReference type="EMBL" id="KFP09894.1"/>
    </source>
</evidence>
<dbReference type="GO" id="GO:0005876">
    <property type="term" value="C:spindle microtubule"/>
    <property type="evidence" value="ECO:0007669"/>
    <property type="project" value="TreeGrafter"/>
</dbReference>
<dbReference type="InterPro" id="IPR042481">
    <property type="entry name" value="CCDC57"/>
</dbReference>
<dbReference type="GO" id="GO:0007020">
    <property type="term" value="P:microtubule nucleation"/>
    <property type="evidence" value="ECO:0007669"/>
    <property type="project" value="TreeGrafter"/>
</dbReference>
<sequence>MGNRLRAEVGMLLKEGLWHPVSSQHCTLCIASGSLFPRELVKRTQCQLSALKQLQHRLTTQELQYAEQHHPSRISSLIACPGLKEEAAPSSCEKETELSSAEVECS</sequence>
<accession>A0A091IMJ1</accession>
<name>A0A091IMJ1_EGRGA</name>
<dbReference type="Proteomes" id="UP000053119">
    <property type="component" value="Unassembled WGS sequence"/>
</dbReference>
<gene>
    <name evidence="1" type="ORF">Z169_09318</name>
</gene>
<reference evidence="1 2" key="1">
    <citation type="submission" date="2014-04" db="EMBL/GenBank/DDBJ databases">
        <title>Genome evolution of avian class.</title>
        <authorList>
            <person name="Zhang G."/>
            <person name="Li C."/>
        </authorList>
    </citation>
    <scope>NUCLEOTIDE SEQUENCE [LARGE SCALE GENOMIC DNA]</scope>
    <source>
        <strain evidence="1">BGI_Z169</strain>
    </source>
</reference>
<evidence type="ECO:0000313" key="2">
    <source>
        <dbReference type="Proteomes" id="UP000053119"/>
    </source>
</evidence>